<dbReference type="AlphaFoldDB" id="A0A7S2YK96"/>
<proteinExistence type="predicted"/>
<gene>
    <name evidence="2" type="ORF">APAL1065_LOCUS19597</name>
</gene>
<name>A0A7S2YK96_9STRA</name>
<sequence>MTNRLKDASAKIEAEDSAETRKSKEDKNERPDVKKPKRNDYHELKKDKEEVQESAVPDIQLAPVAIVSNQEKTGKSKASPAATETKDLSEASKAPDRANTQGMKTEVIEAMKTDTPETVVEDEDDDEDIPGIEFDAPPDAEDE</sequence>
<protein>
    <submittedName>
        <fullName evidence="2">Uncharacterized protein</fullName>
    </submittedName>
</protein>
<feature type="compositionally biased region" description="Basic and acidic residues" evidence="1">
    <location>
        <begin position="106"/>
        <end position="115"/>
    </location>
</feature>
<accession>A0A7S2YK96</accession>
<evidence type="ECO:0000313" key="2">
    <source>
        <dbReference type="EMBL" id="CAD9980604.1"/>
    </source>
</evidence>
<feature type="region of interest" description="Disordered" evidence="1">
    <location>
        <begin position="1"/>
        <end position="143"/>
    </location>
</feature>
<dbReference type="EMBL" id="HBHT01029184">
    <property type="protein sequence ID" value="CAD9980604.1"/>
    <property type="molecule type" value="Transcribed_RNA"/>
</dbReference>
<feature type="compositionally biased region" description="Basic and acidic residues" evidence="1">
    <location>
        <begin position="1"/>
        <end position="51"/>
    </location>
</feature>
<evidence type="ECO:0000256" key="1">
    <source>
        <dbReference type="SAM" id="MobiDB-lite"/>
    </source>
</evidence>
<reference evidence="2" key="1">
    <citation type="submission" date="2021-01" db="EMBL/GenBank/DDBJ databases">
        <authorList>
            <person name="Corre E."/>
            <person name="Pelletier E."/>
            <person name="Niang G."/>
            <person name="Scheremetjew M."/>
            <person name="Finn R."/>
            <person name="Kale V."/>
            <person name="Holt S."/>
            <person name="Cochrane G."/>
            <person name="Meng A."/>
            <person name="Brown T."/>
            <person name="Cohen L."/>
        </authorList>
    </citation>
    <scope>NUCLEOTIDE SEQUENCE</scope>
    <source>
        <strain evidence="2">CCMP125</strain>
    </source>
</reference>
<feature type="compositionally biased region" description="Basic and acidic residues" evidence="1">
    <location>
        <begin position="84"/>
        <end position="96"/>
    </location>
</feature>
<feature type="compositionally biased region" description="Acidic residues" evidence="1">
    <location>
        <begin position="119"/>
        <end position="143"/>
    </location>
</feature>
<organism evidence="2">
    <name type="scientific">Entomoneis paludosa</name>
    <dbReference type="NCBI Taxonomy" id="265537"/>
    <lineage>
        <taxon>Eukaryota</taxon>
        <taxon>Sar</taxon>
        <taxon>Stramenopiles</taxon>
        <taxon>Ochrophyta</taxon>
        <taxon>Bacillariophyta</taxon>
        <taxon>Bacillariophyceae</taxon>
        <taxon>Bacillariophycidae</taxon>
        <taxon>Entomoneidaceae</taxon>
        <taxon>Entomoneis</taxon>
    </lineage>
</organism>